<dbReference type="eggNOG" id="ENOG502RM08">
    <property type="taxonomic scope" value="Eukaryota"/>
</dbReference>
<gene>
    <name evidence="2" type="ORF">F503_01645</name>
</gene>
<name>S3BNU4_OPHP1</name>
<dbReference type="Proteomes" id="UP000016923">
    <property type="component" value="Unassembled WGS sequence"/>
</dbReference>
<dbReference type="EMBL" id="KE148173">
    <property type="protein sequence ID" value="EPE02904.1"/>
    <property type="molecule type" value="Genomic_DNA"/>
</dbReference>
<evidence type="ECO:0000313" key="2">
    <source>
        <dbReference type="EMBL" id="EPE02904.1"/>
    </source>
</evidence>
<reference evidence="2 3" key="1">
    <citation type="journal article" date="2013" name="BMC Genomics">
        <title>The genome and transcriptome of the pine saprophyte Ophiostoma piceae, and a comparison with the bark beetle-associated pine pathogen Grosmannia clavigera.</title>
        <authorList>
            <person name="Haridas S."/>
            <person name="Wang Y."/>
            <person name="Lim L."/>
            <person name="Massoumi Alamouti S."/>
            <person name="Jackman S."/>
            <person name="Docking R."/>
            <person name="Robertson G."/>
            <person name="Birol I."/>
            <person name="Bohlmann J."/>
            <person name="Breuil C."/>
        </authorList>
    </citation>
    <scope>NUCLEOTIDE SEQUENCE [LARGE SCALE GENOMIC DNA]</scope>
    <source>
        <strain evidence="2 3">UAMH 11346</strain>
    </source>
</reference>
<evidence type="ECO:0000256" key="1">
    <source>
        <dbReference type="SAM" id="MobiDB-lite"/>
    </source>
</evidence>
<dbReference type="STRING" id="1262450.S3BNU4"/>
<protein>
    <submittedName>
        <fullName evidence="2">Uncharacterized protein</fullName>
    </submittedName>
</protein>
<proteinExistence type="predicted"/>
<dbReference type="HOGENOM" id="CLU_866267_0_0_1"/>
<sequence length="321" mass="37454">MPVSVTVRGEEVEVPCVHPAQLPGSIPPWQPVPEPHDENKHAERGRVLYGETWLRRRSAAIENRNFYLYEPDRQYREEQKWLRSLEETVEGRRFQGGLEGMAWAEYWAMISYETKLVLEQDCQMPGSGQDDEGDVESEYDSDIPDPSGDMRRVQLKRDRVRDGWDLETYHYHVLRLENRLIAERRNKYEDAIGDEQLRKELDELRAVFVTINSPGFLQSPDHVKSKAIDLYHRKRYYLERLRRGEPRDVVLAEQRREEEQDEQASPSSSTDNDRTIQDDGKYKTCLTCIDLQPCMRTPSQLFKPTVLGSGPSQPGCCLIPW</sequence>
<organism evidence="2 3">
    <name type="scientific">Ophiostoma piceae (strain UAMH 11346)</name>
    <name type="common">Sap stain fungus</name>
    <dbReference type="NCBI Taxonomy" id="1262450"/>
    <lineage>
        <taxon>Eukaryota</taxon>
        <taxon>Fungi</taxon>
        <taxon>Dikarya</taxon>
        <taxon>Ascomycota</taxon>
        <taxon>Pezizomycotina</taxon>
        <taxon>Sordariomycetes</taxon>
        <taxon>Sordariomycetidae</taxon>
        <taxon>Ophiostomatales</taxon>
        <taxon>Ophiostomataceae</taxon>
        <taxon>Ophiostoma</taxon>
    </lineage>
</organism>
<evidence type="ECO:0000313" key="3">
    <source>
        <dbReference type="Proteomes" id="UP000016923"/>
    </source>
</evidence>
<dbReference type="VEuPathDB" id="FungiDB:F503_01645"/>
<keyword evidence="3" id="KW-1185">Reference proteome</keyword>
<accession>S3BNU4</accession>
<feature type="region of interest" description="Disordered" evidence="1">
    <location>
        <begin position="123"/>
        <end position="150"/>
    </location>
</feature>
<feature type="region of interest" description="Disordered" evidence="1">
    <location>
        <begin position="254"/>
        <end position="276"/>
    </location>
</feature>
<dbReference type="AlphaFoldDB" id="S3BNU4"/>
<feature type="compositionally biased region" description="Acidic residues" evidence="1">
    <location>
        <begin position="129"/>
        <end position="143"/>
    </location>
</feature>